<evidence type="ECO:0000256" key="4">
    <source>
        <dbReference type="ARBA" id="ARBA00022692"/>
    </source>
</evidence>
<reference evidence="9" key="1">
    <citation type="submission" date="2022-12" db="EMBL/GenBank/DDBJ databases">
        <title>Paraconexibacter alkalitolerans sp. nov. and Baekduia alba sp. nov., isolated from soil and emended description of the genera Paraconexibacter (Chun et al., 2020) and Baekduia (An et al., 2020).</title>
        <authorList>
            <person name="Vieira S."/>
            <person name="Huber K.J."/>
            <person name="Geppert A."/>
            <person name="Wolf J."/>
            <person name="Neumann-Schaal M."/>
            <person name="Muesken M."/>
            <person name="Overmann J."/>
        </authorList>
    </citation>
    <scope>NUCLEOTIDE SEQUENCE</scope>
    <source>
        <strain evidence="9">AEG42_29</strain>
    </source>
</reference>
<evidence type="ECO:0000259" key="8">
    <source>
        <dbReference type="Pfam" id="PF03176"/>
    </source>
</evidence>
<evidence type="ECO:0000256" key="2">
    <source>
        <dbReference type="ARBA" id="ARBA00010157"/>
    </source>
</evidence>
<feature type="transmembrane region" description="Helical" evidence="7">
    <location>
        <begin position="513"/>
        <end position="534"/>
    </location>
</feature>
<feature type="domain" description="Membrane transport protein MMPL" evidence="8">
    <location>
        <begin position="455"/>
        <end position="693"/>
    </location>
</feature>
<dbReference type="InterPro" id="IPR050545">
    <property type="entry name" value="Mycobact_MmpL"/>
</dbReference>
<dbReference type="PANTHER" id="PTHR33406">
    <property type="entry name" value="MEMBRANE PROTEIN MJ1562-RELATED"/>
    <property type="match status" value="1"/>
</dbReference>
<protein>
    <submittedName>
        <fullName evidence="9">Trehalose monomycolate exporter MmpL3</fullName>
    </submittedName>
</protein>
<feature type="transmembrane region" description="Helical" evidence="7">
    <location>
        <begin position="306"/>
        <end position="337"/>
    </location>
</feature>
<name>A0AAU7AS70_9ACTN</name>
<dbReference type="EMBL" id="CP114014">
    <property type="protein sequence ID" value="XAY04346.1"/>
    <property type="molecule type" value="Genomic_DNA"/>
</dbReference>
<feature type="transmembrane region" description="Helical" evidence="7">
    <location>
        <begin position="234"/>
        <end position="257"/>
    </location>
</feature>
<dbReference type="PANTHER" id="PTHR33406:SF11">
    <property type="entry name" value="MEMBRANE PROTEIN SCO6666-RELATED"/>
    <property type="match status" value="1"/>
</dbReference>
<dbReference type="AlphaFoldDB" id="A0AAU7AS70"/>
<keyword evidence="6 7" id="KW-0472">Membrane</keyword>
<evidence type="ECO:0000256" key="1">
    <source>
        <dbReference type="ARBA" id="ARBA00004651"/>
    </source>
</evidence>
<organism evidence="9">
    <name type="scientific">Paraconexibacter sp. AEG42_29</name>
    <dbReference type="NCBI Taxonomy" id="2997339"/>
    <lineage>
        <taxon>Bacteria</taxon>
        <taxon>Bacillati</taxon>
        <taxon>Actinomycetota</taxon>
        <taxon>Thermoleophilia</taxon>
        <taxon>Solirubrobacterales</taxon>
        <taxon>Paraconexibacteraceae</taxon>
        <taxon>Paraconexibacter</taxon>
    </lineage>
</organism>
<dbReference type="Gene3D" id="1.20.1640.10">
    <property type="entry name" value="Multidrug efflux transporter AcrB transmembrane domain"/>
    <property type="match status" value="2"/>
</dbReference>
<keyword evidence="5 7" id="KW-1133">Transmembrane helix</keyword>
<evidence type="ECO:0000256" key="6">
    <source>
        <dbReference type="ARBA" id="ARBA00023136"/>
    </source>
</evidence>
<keyword evidence="3" id="KW-1003">Cell membrane</keyword>
<feature type="transmembrane region" description="Helical" evidence="7">
    <location>
        <begin position="278"/>
        <end position="300"/>
    </location>
</feature>
<comment type="similarity">
    <text evidence="2">Belongs to the resistance-nodulation-cell division (RND) (TC 2.A.6) family. MmpL subfamily.</text>
</comment>
<dbReference type="KEGG" id="parq:DSM112329_01179"/>
<feature type="domain" description="Membrane transport protein MMPL" evidence="8">
    <location>
        <begin position="65"/>
        <end position="371"/>
    </location>
</feature>
<feature type="transmembrane region" description="Helical" evidence="7">
    <location>
        <begin position="632"/>
        <end position="652"/>
    </location>
</feature>
<dbReference type="SUPFAM" id="SSF82866">
    <property type="entry name" value="Multidrug efflux transporter AcrB transmembrane domain"/>
    <property type="match status" value="2"/>
</dbReference>
<proteinExistence type="inferred from homology"/>
<evidence type="ECO:0000313" key="9">
    <source>
        <dbReference type="EMBL" id="XAY04346.1"/>
    </source>
</evidence>
<accession>A0AAU7AS70</accession>
<comment type="subcellular location">
    <subcellularLocation>
        <location evidence="1">Cell membrane</location>
        <topology evidence="1">Multi-pass membrane protein</topology>
    </subcellularLocation>
</comment>
<gene>
    <name evidence="9" type="primary">mmpL3</name>
    <name evidence="9" type="ORF">DSM112329_01179</name>
</gene>
<evidence type="ECO:0000256" key="3">
    <source>
        <dbReference type="ARBA" id="ARBA00022475"/>
    </source>
</evidence>
<feature type="transmembrane region" description="Helical" evidence="7">
    <location>
        <begin position="546"/>
        <end position="566"/>
    </location>
</feature>
<feature type="transmembrane region" description="Helical" evidence="7">
    <location>
        <begin position="658"/>
        <end position="678"/>
    </location>
</feature>
<feature type="transmembrane region" description="Helical" evidence="7">
    <location>
        <begin position="586"/>
        <end position="605"/>
    </location>
</feature>
<keyword evidence="4 7" id="KW-0812">Transmembrane</keyword>
<dbReference type="GO" id="GO:0005886">
    <property type="term" value="C:plasma membrane"/>
    <property type="evidence" value="ECO:0007669"/>
    <property type="project" value="UniProtKB-SubCell"/>
</dbReference>
<dbReference type="Pfam" id="PF03176">
    <property type="entry name" value="MMPL"/>
    <property type="match status" value="2"/>
</dbReference>
<dbReference type="InterPro" id="IPR004869">
    <property type="entry name" value="MMPL_dom"/>
</dbReference>
<feature type="transmembrane region" description="Helical" evidence="7">
    <location>
        <begin position="370"/>
        <end position="392"/>
    </location>
</feature>
<dbReference type="RefSeq" id="WP_354700887.1">
    <property type="nucleotide sequence ID" value="NZ_CP114014.1"/>
</dbReference>
<evidence type="ECO:0000256" key="5">
    <source>
        <dbReference type="ARBA" id="ARBA00022989"/>
    </source>
</evidence>
<evidence type="ECO:0000256" key="7">
    <source>
        <dbReference type="SAM" id="Phobius"/>
    </source>
</evidence>
<feature type="transmembrane region" description="Helical" evidence="7">
    <location>
        <begin position="181"/>
        <end position="200"/>
    </location>
</feature>
<sequence length="719" mass="74912">MLDRVATLTWRHPKLVLLVVAICAIGAGAVGHDVEHHLKAAGFTDSASESEVASRALHDRLGYDASPGIVFLVRPKGGGPLSSGQPTIAAEVGRIARQIASVPGVGKVDNPLTDPAAGGLRAADGRSLVLTAHLTTQDIEDEGGKIAERAESRVRSPILDVRMGGFAPGFNDVNDQTRKDLTNAELIAFPALTLLLLLVFRGVVAAAVPLLIGVLSILGTFLVLRIMSSLVDTSLFALNIATALSLGLAVDYALLMVSRYREELERDGPTREAHRRTVTSAGRTALFSGFTVAAAMAALIVMPQRFLYSVGAAGAAVGVLSAVISVLVVPSLLALLGHRINALAVRRGPSVASQSDRWYRVARAVMRRPVVVGLASAGLLLAAAAPLATTVLTGPSAEAVPPGQPSYEPSRYVQQHYPRDVTEAATIVVRGGTTPDALAALGARVKSLPGVVRATPFAQAGDVAVTNVALAGPALDSASQDTIRAVRALPGPPGTEVLVAGNTARFIDQKASLVSHAPLVVAIVAGGTLLLLFLLTGSVILPVKTLLMNALTLCATLGVMVLAFQHGWLKWLLGDSGPDSIEVTSLVFLFAVTFALSTDYAVLVISRIKEQRDAGDSNEDAVAGGIGKTGRIISAAAVMIAVVFLAFAVSPVFFMKQIAIGMAVGVLLDATIVRALLVPSLMRLLGERNWWAPAPLARFQRRFGLREGPSADAAVPDTA</sequence>